<evidence type="ECO:0000259" key="3">
    <source>
        <dbReference type="SMART" id="SM00993"/>
    </source>
</evidence>
<dbReference type="InterPro" id="IPR046757">
    <property type="entry name" value="YL1_N"/>
</dbReference>
<feature type="compositionally biased region" description="Acidic residues" evidence="2">
    <location>
        <begin position="15"/>
        <end position="55"/>
    </location>
</feature>
<comment type="similarity">
    <text evidence="1">Belongs to the VPS72/YL1 family.</text>
</comment>
<name>A0A9P6W8T2_RHOMI</name>
<feature type="compositionally biased region" description="Basic and acidic residues" evidence="2">
    <location>
        <begin position="212"/>
        <end position="236"/>
    </location>
</feature>
<feature type="domain" description="Vps72/YL1 C-terminal" evidence="3">
    <location>
        <begin position="433"/>
        <end position="462"/>
    </location>
</feature>
<dbReference type="Proteomes" id="UP000777482">
    <property type="component" value="Unassembled WGS sequence"/>
</dbReference>
<evidence type="ECO:0000256" key="1">
    <source>
        <dbReference type="ARBA" id="ARBA00006832"/>
    </source>
</evidence>
<dbReference type="SMART" id="SM00993">
    <property type="entry name" value="YL1_C"/>
    <property type="match status" value="1"/>
</dbReference>
<dbReference type="PANTHER" id="PTHR13275">
    <property type="entry name" value="YL-1 PROTEIN TRANSCRIPTION FACTOR-LIKE 1"/>
    <property type="match status" value="1"/>
</dbReference>
<feature type="compositionally biased region" description="Low complexity" evidence="2">
    <location>
        <begin position="614"/>
        <end position="626"/>
    </location>
</feature>
<gene>
    <name evidence="4" type="ORF">C6P46_005922</name>
</gene>
<dbReference type="GO" id="GO:0005634">
    <property type="term" value="C:nucleus"/>
    <property type="evidence" value="ECO:0007669"/>
    <property type="project" value="TreeGrafter"/>
</dbReference>
<evidence type="ECO:0000313" key="5">
    <source>
        <dbReference type="Proteomes" id="UP000777482"/>
    </source>
</evidence>
<feature type="region of interest" description="Disordered" evidence="2">
    <location>
        <begin position="531"/>
        <end position="750"/>
    </location>
</feature>
<sequence length="750" mass="80000">MARRARKASPSPAAEPEETIENAEEEAASACDDEEQDGSDDSGDNDEESSDEEQVYVEPNLATRTRRANAGARMAALIEDEAAAGIEADEMFKEEENDEEFAQKEEKDEFDSDFGSTDEGEGDEEDDEEAGERKLQREAKEAKKAARGKKKGFQAPVHPFARQTKAARKAAAAATQPVASTSASTLDGEGEEPPKKRKRVAVDPAFLAPQRESTRRTAVEIRKQVQDRAKESEQRKATVPKQQRKATVKLTQADLIAEALETEETNRAALLAFYAAEEDRREAERIAGMRYEIIGPKLTFLSRVQDRVDKGKGKEGEQVEKGRRRMIEVLGETGQKGWKGGVGENQDAAAAGTDNAHPTMNGVSSSSSLAGILNPLDPNLSPSAPPEPKEYARNWLIFDNFEGGRAEELEAIFGDHVDWSKPAPLPVRGTKRDQCPITGLPARYRDPQTLTPYATLAAYHALRAMVDSQAFVWSESLGAYTAAANFGIMRDVEASWARRPQPKDALPRYAAAGPTPPAHRAGTFGNIAAAQPVPRAPRQRQPQTNENPYKIEYAHSGGSGRGQRGRSSIGEGTSDLPPPPPPSAMHPVPVAAPAPPPSAMHPVPVAASMPPLPQAQAEPVQAQAPASSSYGLQPTVAPEPYSTDNVYRVPAGSTPPVTTPPVTTPQPMYSAQQQQLPPPPVSSPSLVGTSSAPQARSIQLGSGRSGAFGGGIGGASLPGQPSSPFSAAPPQMTTAGLPLPGTLPPLPPQL</sequence>
<dbReference type="Pfam" id="PF05764">
    <property type="entry name" value="YL1"/>
    <property type="match status" value="1"/>
</dbReference>
<dbReference type="OrthoDB" id="78296at2759"/>
<feature type="compositionally biased region" description="Low complexity" evidence="2">
    <location>
        <begin position="161"/>
        <end position="176"/>
    </location>
</feature>
<feature type="compositionally biased region" description="Acidic residues" evidence="2">
    <location>
        <begin position="108"/>
        <end position="130"/>
    </location>
</feature>
<feature type="compositionally biased region" description="Low complexity" evidence="2">
    <location>
        <begin position="717"/>
        <end position="731"/>
    </location>
</feature>
<dbReference type="AlphaFoldDB" id="A0A9P6W8T2"/>
<reference evidence="4 5" key="1">
    <citation type="submission" date="2020-11" db="EMBL/GenBank/DDBJ databases">
        <title>Kefir isolates.</title>
        <authorList>
            <person name="Marcisauskas S."/>
            <person name="Kim Y."/>
            <person name="Blasche S."/>
        </authorList>
    </citation>
    <scope>NUCLEOTIDE SEQUENCE [LARGE SCALE GENOMIC DNA]</scope>
    <source>
        <strain evidence="4 5">KR</strain>
    </source>
</reference>
<feature type="compositionally biased region" description="Pro residues" evidence="2">
    <location>
        <begin position="741"/>
        <end position="750"/>
    </location>
</feature>
<dbReference type="PANTHER" id="PTHR13275:SF4">
    <property type="entry name" value="VACUOLAR PROTEIN SORTING-ASSOCIATED PROTEIN 72 HOMOLOG"/>
    <property type="match status" value="1"/>
</dbReference>
<dbReference type="InterPro" id="IPR013272">
    <property type="entry name" value="Vps72/YL1_C"/>
</dbReference>
<proteinExistence type="inferred from homology"/>
<feature type="compositionally biased region" description="Pro residues" evidence="2">
    <location>
        <begin position="576"/>
        <end position="599"/>
    </location>
</feature>
<dbReference type="EMBL" id="PUHQ01000007">
    <property type="protein sequence ID" value="KAG0665828.1"/>
    <property type="molecule type" value="Genomic_DNA"/>
</dbReference>
<protein>
    <recommendedName>
        <fullName evidence="3">Vps72/YL1 C-terminal domain-containing protein</fullName>
    </recommendedName>
</protein>
<keyword evidence="5" id="KW-1185">Reference proteome</keyword>
<feature type="compositionally biased region" description="Low complexity" evidence="2">
    <location>
        <begin position="683"/>
        <end position="693"/>
    </location>
</feature>
<evidence type="ECO:0000256" key="2">
    <source>
        <dbReference type="SAM" id="MobiDB-lite"/>
    </source>
</evidence>
<organism evidence="4 5">
    <name type="scientific">Rhodotorula mucilaginosa</name>
    <name type="common">Yeast</name>
    <name type="synonym">Rhodotorula rubra</name>
    <dbReference type="NCBI Taxonomy" id="5537"/>
    <lineage>
        <taxon>Eukaryota</taxon>
        <taxon>Fungi</taxon>
        <taxon>Dikarya</taxon>
        <taxon>Basidiomycota</taxon>
        <taxon>Pucciniomycotina</taxon>
        <taxon>Microbotryomycetes</taxon>
        <taxon>Sporidiobolales</taxon>
        <taxon>Sporidiobolaceae</taxon>
        <taxon>Rhodotorula</taxon>
    </lineage>
</organism>
<feature type="region of interest" description="Disordered" evidence="2">
    <location>
        <begin position="1"/>
        <end position="71"/>
    </location>
</feature>
<feature type="compositionally biased region" description="Acidic residues" evidence="2">
    <location>
        <begin position="86"/>
        <end position="100"/>
    </location>
</feature>
<accession>A0A9P6W8T2</accession>
<feature type="compositionally biased region" description="Gly residues" evidence="2">
    <location>
        <begin position="703"/>
        <end position="716"/>
    </location>
</feature>
<evidence type="ECO:0000313" key="4">
    <source>
        <dbReference type="EMBL" id="KAG0665828.1"/>
    </source>
</evidence>
<feature type="region of interest" description="Disordered" evidence="2">
    <location>
        <begin position="86"/>
        <end position="245"/>
    </location>
</feature>
<feature type="compositionally biased region" description="Basic and acidic residues" evidence="2">
    <location>
        <begin position="131"/>
        <end position="144"/>
    </location>
</feature>
<comment type="caution">
    <text evidence="4">The sequence shown here is derived from an EMBL/GenBank/DDBJ whole genome shotgun (WGS) entry which is preliminary data.</text>
</comment>
<dbReference type="Pfam" id="PF08265">
    <property type="entry name" value="YL1_C"/>
    <property type="match status" value="1"/>
</dbReference>